<comment type="caution">
    <text evidence="1">The sequence shown here is derived from an EMBL/GenBank/DDBJ whole genome shotgun (WGS) entry which is preliminary data.</text>
</comment>
<organism evidence="1 2">
    <name type="scientific">Niallia taxi</name>
    <dbReference type="NCBI Taxonomy" id="2499688"/>
    <lineage>
        <taxon>Bacteria</taxon>
        <taxon>Bacillati</taxon>
        <taxon>Bacillota</taxon>
        <taxon>Bacilli</taxon>
        <taxon>Bacillales</taxon>
        <taxon>Bacillaceae</taxon>
        <taxon>Niallia</taxon>
    </lineage>
</organism>
<gene>
    <name evidence="1" type="ORF">EM808_25385</name>
</gene>
<proteinExistence type="predicted"/>
<dbReference type="AlphaFoldDB" id="A0A437K3W8"/>
<dbReference type="GeneID" id="87617559"/>
<keyword evidence="2" id="KW-1185">Reference proteome</keyword>
<dbReference type="EMBL" id="RZTZ01000019">
    <property type="protein sequence ID" value="RVT57131.1"/>
    <property type="molecule type" value="Genomic_DNA"/>
</dbReference>
<dbReference type="Proteomes" id="UP000288024">
    <property type="component" value="Unassembled WGS sequence"/>
</dbReference>
<dbReference type="RefSeq" id="WP_127742138.1">
    <property type="nucleotide sequence ID" value="NZ_CAJCKN010000068.1"/>
</dbReference>
<dbReference type="Gene3D" id="3.40.30.10">
    <property type="entry name" value="Glutaredoxin"/>
    <property type="match status" value="1"/>
</dbReference>
<sequence>MSNLKNWFDKGMSSHTYISSMQVNKDNLLKVYNEFSVPAKDIDSLKMLQTKGFKALILSADWCGDAMVNVPIFLRLANEALIETRFLIRDENLELMDQFLTNGTARSIPIIIFLDENDEVVGKWGPRAEIIQKEVDVLKKDVPAKDSPEYDAAFKSFIKSMVEQFINNEDWWTIIKNDLIESLTALDKK</sequence>
<evidence type="ECO:0000313" key="1">
    <source>
        <dbReference type="EMBL" id="RVT57131.1"/>
    </source>
</evidence>
<evidence type="ECO:0000313" key="2">
    <source>
        <dbReference type="Proteomes" id="UP000288024"/>
    </source>
</evidence>
<protein>
    <submittedName>
        <fullName evidence="1">Thioredoxin family protein</fullName>
    </submittedName>
</protein>
<name>A0A437K3W8_9BACI</name>
<reference evidence="1 2" key="1">
    <citation type="submission" date="2019-01" db="EMBL/GenBank/DDBJ databases">
        <title>Bacillus sp. M5HDSG1-1, whole genome shotgun sequence.</title>
        <authorList>
            <person name="Tuo L."/>
        </authorList>
    </citation>
    <scope>NUCLEOTIDE SEQUENCE [LARGE SCALE GENOMIC DNA]</scope>
    <source>
        <strain evidence="1 2">M5HDSG1-1</strain>
    </source>
</reference>
<dbReference type="InterPro" id="IPR036249">
    <property type="entry name" value="Thioredoxin-like_sf"/>
</dbReference>
<accession>A0A437K3W8</accession>
<dbReference type="Pfam" id="PF14595">
    <property type="entry name" value="Thioredoxin_9"/>
    <property type="match status" value="1"/>
</dbReference>
<dbReference type="SUPFAM" id="SSF52833">
    <property type="entry name" value="Thioredoxin-like"/>
    <property type="match status" value="1"/>
</dbReference>